<dbReference type="PROSITE" id="PS50949">
    <property type="entry name" value="HTH_GNTR"/>
    <property type="match status" value="1"/>
</dbReference>
<keyword evidence="2" id="KW-0369">Histidine metabolism</keyword>
<evidence type="ECO:0000313" key="11">
    <source>
        <dbReference type="EMBL" id="QNT06657.1"/>
    </source>
</evidence>
<name>A0A7H1J841_9GAMM</name>
<dbReference type="InterPro" id="IPR010248">
    <property type="entry name" value="His_ut_repres"/>
</dbReference>
<dbReference type="SUPFAM" id="SSF64288">
    <property type="entry name" value="Chorismate lyase-like"/>
    <property type="match status" value="1"/>
</dbReference>
<dbReference type="Pfam" id="PF00392">
    <property type="entry name" value="GntR"/>
    <property type="match status" value="1"/>
</dbReference>
<evidence type="ECO:0000256" key="6">
    <source>
        <dbReference type="ARBA" id="ARBA00058362"/>
    </source>
</evidence>
<keyword evidence="1" id="KW-0678">Repressor</keyword>
<dbReference type="GO" id="GO:0003700">
    <property type="term" value="F:DNA-binding transcription factor activity"/>
    <property type="evidence" value="ECO:0007669"/>
    <property type="project" value="UniProtKB-UniRule"/>
</dbReference>
<protein>
    <recommendedName>
        <fullName evidence="8 9">Histidine utilization repressor</fullName>
    </recommendedName>
</protein>
<dbReference type="InterPro" id="IPR050679">
    <property type="entry name" value="Bact_HTH_transcr_reg"/>
</dbReference>
<dbReference type="KEGG" id="mard:IBG28_03080"/>
<dbReference type="Pfam" id="PF07702">
    <property type="entry name" value="UTRA"/>
    <property type="match status" value="1"/>
</dbReference>
<dbReference type="PANTHER" id="PTHR44846">
    <property type="entry name" value="MANNOSYL-D-GLYCERATE TRANSPORT/METABOLISM SYSTEM REPRESSOR MNGR-RELATED"/>
    <property type="match status" value="1"/>
</dbReference>
<organism evidence="11 12">
    <name type="scientific">Marinomonas arctica</name>
    <dbReference type="NCBI Taxonomy" id="383750"/>
    <lineage>
        <taxon>Bacteria</taxon>
        <taxon>Pseudomonadati</taxon>
        <taxon>Pseudomonadota</taxon>
        <taxon>Gammaproteobacteria</taxon>
        <taxon>Oceanospirillales</taxon>
        <taxon>Oceanospirillaceae</taxon>
        <taxon>Marinomonas</taxon>
    </lineage>
</organism>
<dbReference type="EMBL" id="CP061081">
    <property type="protein sequence ID" value="QNT06657.1"/>
    <property type="molecule type" value="Genomic_DNA"/>
</dbReference>
<reference evidence="11 12" key="1">
    <citation type="submission" date="2020-09" db="EMBL/GenBank/DDBJ databases">
        <title>Complete genome sequence of an Arctic sea ice bacterium Marinomonas arctica BSI20414.</title>
        <authorList>
            <person name="Liao L."/>
            <person name="Chen B."/>
        </authorList>
    </citation>
    <scope>NUCLEOTIDE SEQUENCE [LARGE SCALE GENOMIC DNA]</scope>
    <source>
        <strain evidence="11 12">BSI20414</strain>
    </source>
</reference>
<dbReference type="InterPro" id="IPR036388">
    <property type="entry name" value="WH-like_DNA-bd_sf"/>
</dbReference>
<dbReference type="GO" id="GO:0003677">
    <property type="term" value="F:DNA binding"/>
    <property type="evidence" value="ECO:0007669"/>
    <property type="project" value="UniProtKB-UniRule"/>
</dbReference>
<evidence type="ECO:0000259" key="10">
    <source>
        <dbReference type="PROSITE" id="PS50949"/>
    </source>
</evidence>
<keyword evidence="12" id="KW-1185">Reference proteome</keyword>
<dbReference type="SUPFAM" id="SSF46785">
    <property type="entry name" value="Winged helix' DNA-binding domain"/>
    <property type="match status" value="1"/>
</dbReference>
<evidence type="ECO:0000256" key="2">
    <source>
        <dbReference type="ARBA" id="ARBA00022808"/>
    </source>
</evidence>
<dbReference type="SMART" id="SM00345">
    <property type="entry name" value="HTH_GNTR"/>
    <property type="match status" value="1"/>
</dbReference>
<keyword evidence="5" id="KW-0804">Transcription</keyword>
<dbReference type="InterPro" id="IPR011663">
    <property type="entry name" value="UTRA"/>
</dbReference>
<dbReference type="PANTHER" id="PTHR44846:SF16">
    <property type="entry name" value="TRANSCRIPTIONAL REGULATOR PHNF-RELATED"/>
    <property type="match status" value="1"/>
</dbReference>
<evidence type="ECO:0000256" key="8">
    <source>
        <dbReference type="ARBA" id="ARBA00071620"/>
    </source>
</evidence>
<dbReference type="Gene3D" id="1.10.10.10">
    <property type="entry name" value="Winged helix-like DNA-binding domain superfamily/Winged helix DNA-binding domain"/>
    <property type="match status" value="1"/>
</dbReference>
<evidence type="ECO:0000256" key="4">
    <source>
        <dbReference type="ARBA" id="ARBA00023125"/>
    </source>
</evidence>
<gene>
    <name evidence="11" type="primary">hutC</name>
    <name evidence="11" type="ORF">IBG28_03080</name>
</gene>
<accession>A0A7H1J841</accession>
<dbReference type="SMART" id="SM00866">
    <property type="entry name" value="UTRA"/>
    <property type="match status" value="1"/>
</dbReference>
<dbReference type="PRINTS" id="PR00035">
    <property type="entry name" value="HTHGNTR"/>
</dbReference>
<dbReference type="Proteomes" id="UP000516370">
    <property type="component" value="Chromosome"/>
</dbReference>
<evidence type="ECO:0000256" key="1">
    <source>
        <dbReference type="ARBA" id="ARBA00022491"/>
    </source>
</evidence>
<feature type="domain" description="HTH gntR-type" evidence="10">
    <location>
        <begin position="25"/>
        <end position="93"/>
    </location>
</feature>
<comment type="pathway">
    <text evidence="7">Amino-acid degradation; L-histidine degradation into L-glutamate [regulation].</text>
</comment>
<dbReference type="InterPro" id="IPR028978">
    <property type="entry name" value="Chorismate_lyase_/UTRA_dom_sf"/>
</dbReference>
<evidence type="ECO:0000256" key="7">
    <source>
        <dbReference type="ARBA" id="ARBA00060686"/>
    </source>
</evidence>
<dbReference type="FunFam" id="3.40.1410.10:FF:000004">
    <property type="entry name" value="Histidine utilization repressor"/>
    <property type="match status" value="1"/>
</dbReference>
<dbReference type="OrthoDB" id="9808698at2"/>
<dbReference type="InterPro" id="IPR036390">
    <property type="entry name" value="WH_DNA-bd_sf"/>
</dbReference>
<dbReference type="CDD" id="cd07377">
    <property type="entry name" value="WHTH_GntR"/>
    <property type="match status" value="1"/>
</dbReference>
<dbReference type="GO" id="GO:0006547">
    <property type="term" value="P:L-histidine metabolic process"/>
    <property type="evidence" value="ECO:0007669"/>
    <property type="project" value="UniProtKB-UniRule"/>
</dbReference>
<evidence type="ECO:0000256" key="5">
    <source>
        <dbReference type="ARBA" id="ARBA00023163"/>
    </source>
</evidence>
<dbReference type="InterPro" id="IPR000524">
    <property type="entry name" value="Tscrpt_reg_HTH_GntR"/>
</dbReference>
<dbReference type="Gene3D" id="3.40.1410.10">
    <property type="entry name" value="Chorismate lyase-like"/>
    <property type="match status" value="1"/>
</dbReference>
<evidence type="ECO:0000256" key="9">
    <source>
        <dbReference type="NCBIfam" id="TIGR02018"/>
    </source>
</evidence>
<evidence type="ECO:0000256" key="3">
    <source>
        <dbReference type="ARBA" id="ARBA00023015"/>
    </source>
</evidence>
<comment type="function">
    <text evidence="6">Repressor which binds to the hutP region in the histidine utilization (hut) operon. It blocks the expression of all the hut genes in the absence of inducer.</text>
</comment>
<dbReference type="GO" id="GO:0045892">
    <property type="term" value="P:negative regulation of DNA-templated transcription"/>
    <property type="evidence" value="ECO:0007669"/>
    <property type="project" value="UniProtKB-UniRule"/>
</dbReference>
<proteinExistence type="predicted"/>
<keyword evidence="4" id="KW-0238">DNA-binding</keyword>
<dbReference type="FunFam" id="1.10.10.10:FF:000079">
    <property type="entry name" value="GntR family transcriptional regulator"/>
    <property type="match status" value="1"/>
</dbReference>
<sequence>MEPSVSEITSPNLANLFDDLPDAPQPIYAKLKQAISLKITSGQWQVNQRIPSESEVVKALGVSRMTVNRALRELTAEGFLVRHQGLGTFVAEKKAHSALFEVHNIAEEVAARGHKHRSELLVLESAKATVEEAMTLGVRTNHGIFRSVVLHFENDLPIQIEERIVNANLAPDYDKQDFSLHTSYEYLMSVAPMTEGEHLVEAILPSPIECERLRIKASEPCLQIKRRTWAGDDIVTAARLLHPGSRFQLFGHFGR</sequence>
<dbReference type="AlphaFoldDB" id="A0A7H1J841"/>
<keyword evidence="3" id="KW-0805">Transcription regulation</keyword>
<evidence type="ECO:0000313" key="12">
    <source>
        <dbReference type="Proteomes" id="UP000516370"/>
    </source>
</evidence>
<dbReference type="NCBIfam" id="TIGR02018">
    <property type="entry name" value="his_ut_repres"/>
    <property type="match status" value="1"/>
</dbReference>